<evidence type="ECO:0000256" key="7">
    <source>
        <dbReference type="ARBA" id="ARBA00023136"/>
    </source>
</evidence>
<evidence type="ECO:0000256" key="4">
    <source>
        <dbReference type="ARBA" id="ARBA00022692"/>
    </source>
</evidence>
<dbReference type="PROSITE" id="PS50011">
    <property type="entry name" value="PROTEIN_KINASE_DOM"/>
    <property type="match status" value="1"/>
</dbReference>
<evidence type="ECO:0000256" key="2">
    <source>
        <dbReference type="ARBA" id="ARBA00004167"/>
    </source>
</evidence>
<keyword evidence="10" id="KW-0141">cGMP biosynthesis</keyword>
<comment type="subcellular location">
    <subcellularLocation>
        <location evidence="2">Membrane</location>
        <topology evidence="2">Single-pass membrane protein</topology>
    </subcellularLocation>
</comment>
<feature type="domain" description="Guanylate cyclase" evidence="14">
    <location>
        <begin position="1049"/>
        <end position="1154"/>
    </location>
</feature>
<evidence type="ECO:0000259" key="14">
    <source>
        <dbReference type="PROSITE" id="PS50125"/>
    </source>
</evidence>
<dbReference type="GO" id="GO:0001653">
    <property type="term" value="F:peptide receptor activity"/>
    <property type="evidence" value="ECO:0007669"/>
    <property type="project" value="TreeGrafter"/>
</dbReference>
<comment type="catalytic activity">
    <reaction evidence="1">
        <text>GTP = 3',5'-cyclic GMP + diphosphate</text>
        <dbReference type="Rhea" id="RHEA:13665"/>
        <dbReference type="ChEBI" id="CHEBI:33019"/>
        <dbReference type="ChEBI" id="CHEBI:37565"/>
        <dbReference type="ChEBI" id="CHEBI:57746"/>
        <dbReference type="EC" id="4.6.1.2"/>
    </reaction>
</comment>
<dbReference type="PROSITE" id="PS50125">
    <property type="entry name" value="GUANYLATE_CYCLASE_2"/>
    <property type="match status" value="1"/>
</dbReference>
<evidence type="ECO:0000256" key="1">
    <source>
        <dbReference type="ARBA" id="ARBA00001436"/>
    </source>
</evidence>
<dbReference type="InterPro" id="IPR000719">
    <property type="entry name" value="Prot_kinase_dom"/>
</dbReference>
<dbReference type="PANTHER" id="PTHR11920:SF502">
    <property type="entry name" value="GUANYLATE CYCLASE"/>
    <property type="match status" value="1"/>
</dbReference>
<dbReference type="GO" id="GO:0005886">
    <property type="term" value="C:plasma membrane"/>
    <property type="evidence" value="ECO:0007669"/>
    <property type="project" value="TreeGrafter"/>
</dbReference>
<evidence type="ECO:0000313" key="15">
    <source>
        <dbReference type="EMBL" id="OQV16064.1"/>
    </source>
</evidence>
<organism evidence="15 16">
    <name type="scientific">Hypsibius exemplaris</name>
    <name type="common">Freshwater tardigrade</name>
    <dbReference type="NCBI Taxonomy" id="2072580"/>
    <lineage>
        <taxon>Eukaryota</taxon>
        <taxon>Metazoa</taxon>
        <taxon>Ecdysozoa</taxon>
        <taxon>Tardigrada</taxon>
        <taxon>Eutardigrada</taxon>
        <taxon>Parachela</taxon>
        <taxon>Hypsibioidea</taxon>
        <taxon>Hypsibiidae</taxon>
        <taxon>Hypsibius</taxon>
    </lineage>
</organism>
<dbReference type="InterPro" id="IPR001054">
    <property type="entry name" value="A/G_cyclase"/>
</dbReference>
<dbReference type="Proteomes" id="UP000192578">
    <property type="component" value="Unassembled WGS sequence"/>
</dbReference>
<evidence type="ECO:0000259" key="13">
    <source>
        <dbReference type="PROSITE" id="PS50011"/>
    </source>
</evidence>
<keyword evidence="5" id="KW-0547">Nucleotide-binding</keyword>
<dbReference type="SUPFAM" id="SSF53822">
    <property type="entry name" value="Periplasmic binding protein-like I"/>
    <property type="match status" value="1"/>
</dbReference>
<dbReference type="GO" id="GO:0004383">
    <property type="term" value="F:guanylate cyclase activity"/>
    <property type="evidence" value="ECO:0007669"/>
    <property type="project" value="UniProtKB-EC"/>
</dbReference>
<dbReference type="GO" id="GO:0007168">
    <property type="term" value="P:receptor guanylyl cyclase signaling pathway"/>
    <property type="evidence" value="ECO:0007669"/>
    <property type="project" value="TreeGrafter"/>
</dbReference>
<evidence type="ECO:0000256" key="11">
    <source>
        <dbReference type="SAM" id="Coils"/>
    </source>
</evidence>
<dbReference type="EC" id="4.6.1.2" evidence="3"/>
<dbReference type="CDD" id="cd06352">
    <property type="entry name" value="PBP1_NPR_GC-like"/>
    <property type="match status" value="1"/>
</dbReference>
<dbReference type="Gene3D" id="1.10.510.10">
    <property type="entry name" value="Transferase(Phosphotransferase) domain 1"/>
    <property type="match status" value="2"/>
</dbReference>
<evidence type="ECO:0000256" key="12">
    <source>
        <dbReference type="SAM" id="SignalP"/>
    </source>
</evidence>
<keyword evidence="4" id="KW-0812">Transmembrane</keyword>
<dbReference type="InterPro" id="IPR050401">
    <property type="entry name" value="Cyclic_nucleotide_synthase"/>
</dbReference>
<dbReference type="GO" id="GO:0004016">
    <property type="term" value="F:adenylate cyclase activity"/>
    <property type="evidence" value="ECO:0007669"/>
    <property type="project" value="TreeGrafter"/>
</dbReference>
<feature type="chain" id="PRO_5013252443" description="guanylate cyclase" evidence="12">
    <location>
        <begin position="19"/>
        <end position="1216"/>
    </location>
</feature>
<dbReference type="InterPro" id="IPR029787">
    <property type="entry name" value="Nucleotide_cyclase"/>
</dbReference>
<dbReference type="GO" id="GO:0005524">
    <property type="term" value="F:ATP binding"/>
    <property type="evidence" value="ECO:0007669"/>
    <property type="project" value="InterPro"/>
</dbReference>
<keyword evidence="16" id="KW-1185">Reference proteome</keyword>
<keyword evidence="15" id="KW-0675">Receptor</keyword>
<keyword evidence="6" id="KW-1133">Transmembrane helix</keyword>
<reference evidence="16" key="1">
    <citation type="submission" date="2017-01" db="EMBL/GenBank/DDBJ databases">
        <title>Comparative genomics of anhydrobiosis in the tardigrade Hypsibius dujardini.</title>
        <authorList>
            <person name="Yoshida Y."/>
            <person name="Koutsovoulos G."/>
            <person name="Laetsch D."/>
            <person name="Stevens L."/>
            <person name="Kumar S."/>
            <person name="Horikawa D."/>
            <person name="Ishino K."/>
            <person name="Komine S."/>
            <person name="Tomita M."/>
            <person name="Blaxter M."/>
            <person name="Arakawa K."/>
        </authorList>
    </citation>
    <scope>NUCLEOTIDE SEQUENCE [LARGE SCALE GENOMIC DNA]</scope>
    <source>
        <strain evidence="16">Z151</strain>
    </source>
</reference>
<evidence type="ECO:0000313" key="16">
    <source>
        <dbReference type="Proteomes" id="UP000192578"/>
    </source>
</evidence>
<protein>
    <recommendedName>
        <fullName evidence="3">guanylate cyclase</fullName>
        <ecNumber evidence="3">4.6.1.2</ecNumber>
    </recommendedName>
</protein>
<comment type="caution">
    <text evidence="15">The sequence shown here is derived from an EMBL/GenBank/DDBJ whole genome shotgun (WGS) entry which is preliminary data.</text>
</comment>
<dbReference type="GO" id="GO:0004672">
    <property type="term" value="F:protein kinase activity"/>
    <property type="evidence" value="ECO:0007669"/>
    <property type="project" value="InterPro"/>
</dbReference>
<keyword evidence="12" id="KW-0732">Signal</keyword>
<dbReference type="InterPro" id="IPR001245">
    <property type="entry name" value="Ser-Thr/Tyr_kinase_cat_dom"/>
</dbReference>
<gene>
    <name evidence="15" type="ORF">BV898_09834</name>
</gene>
<keyword evidence="11" id="KW-0175">Coiled coil</keyword>
<keyword evidence="7" id="KW-0472">Membrane</keyword>
<dbReference type="OrthoDB" id="60033at2759"/>
<feature type="coiled-coil region" evidence="11">
    <location>
        <begin position="990"/>
        <end position="1017"/>
    </location>
</feature>
<keyword evidence="9" id="KW-0456">Lyase</keyword>
<dbReference type="Gene3D" id="3.30.70.1230">
    <property type="entry name" value="Nucleotide cyclase"/>
    <property type="match status" value="1"/>
</dbReference>
<dbReference type="PANTHER" id="PTHR11920">
    <property type="entry name" value="GUANYLYL CYCLASE"/>
    <property type="match status" value="1"/>
</dbReference>
<dbReference type="Gene3D" id="3.40.50.2300">
    <property type="match status" value="1"/>
</dbReference>
<dbReference type="SUPFAM" id="SSF55073">
    <property type="entry name" value="Nucleotide cyclase"/>
    <property type="match status" value="1"/>
</dbReference>
<dbReference type="Pfam" id="PF07714">
    <property type="entry name" value="PK_Tyr_Ser-Thr"/>
    <property type="match status" value="2"/>
</dbReference>
<evidence type="ECO:0000256" key="9">
    <source>
        <dbReference type="ARBA" id="ARBA00023239"/>
    </source>
</evidence>
<feature type="domain" description="Protein kinase" evidence="13">
    <location>
        <begin position="644"/>
        <end position="976"/>
    </location>
</feature>
<dbReference type="Pfam" id="PF00211">
    <property type="entry name" value="Guanylate_cyc"/>
    <property type="match status" value="1"/>
</dbReference>
<proteinExistence type="predicted"/>
<dbReference type="GO" id="GO:0035556">
    <property type="term" value="P:intracellular signal transduction"/>
    <property type="evidence" value="ECO:0007669"/>
    <property type="project" value="InterPro"/>
</dbReference>
<feature type="signal peptide" evidence="12">
    <location>
        <begin position="1"/>
        <end position="18"/>
    </location>
</feature>
<dbReference type="SMART" id="SM00044">
    <property type="entry name" value="CYCc"/>
    <property type="match status" value="1"/>
</dbReference>
<evidence type="ECO:0000256" key="6">
    <source>
        <dbReference type="ARBA" id="ARBA00022989"/>
    </source>
</evidence>
<dbReference type="InterPro" id="IPR011009">
    <property type="entry name" value="Kinase-like_dom_sf"/>
</dbReference>
<dbReference type="AlphaFoldDB" id="A0A1W0WLI9"/>
<evidence type="ECO:0000256" key="8">
    <source>
        <dbReference type="ARBA" id="ARBA00023180"/>
    </source>
</evidence>
<dbReference type="Pfam" id="PF01094">
    <property type="entry name" value="ANF_receptor"/>
    <property type="match status" value="1"/>
</dbReference>
<evidence type="ECO:0000256" key="10">
    <source>
        <dbReference type="ARBA" id="ARBA00023293"/>
    </source>
</evidence>
<sequence>MAHFLLFSSLTFISLSYSSPGATAPIILDVFYLLPMTAKQNGVDIPDAWRAVYTSIMLAQRDALAVHNINIRLQPTEENPIPSSTQPLPLESFIVDPVTPGIGSNRHGHCSIDETDQHQVMNRMYEAVYGNLMSVVIGPSCRVEFTEASNIAAYKSIPILTGGAEMVSDPTSYPTAIKTTYNAQYIWEGFIEMCRKFEWRHIFIIYDEVVTYNSDTEEKAILTSGLQQLIQATAGGMTSFSVAHSRDEDYMDNLERLKRLARICVILTGLEKLRRYMLRACTDSKLDLCGGDYAFFTLDTYNDPILLTGMPDNMKTAVKNMMPWKTGDKDDSDAKTAFQALSVIRLSPYGDSDQYRAFEKDYAALHIKVNSSPVFPTYHAATYYDAIMYMAYLVKIAAAAGTPVTCPCDPSVCGQPCYGTAFLKTMWAGLVAAMDSVKFYTGVTGTFVFDETRVLRTAVTVYDMLNTDTGEFEAAANFNSGGNPKLNVISMKWPGERQSPPVDPPPCGYDPEHPNPSVRGCVPLNAGQIVGILAGAIIGLVMFVGALHFHRRRLREQASDLDWMIRFESIKYPRNMPEWLRRRYTIIEDGAGGLAVTDAVQAARTSVARYENQFRRQEDKHLQHNPDFPHYHLLEQFAEERKSTLAPVAVGKPKTEMVHQKQGVYHNIPVTIRYCHKELVPVTPRVLQEARVMRSLKPCENIIRFVGGSVEWKRVAIFYEYCSKGTLQDLLVNPQIRLDWIMRISVVNDILRGIAYIHQSPAVESHGRLTSKCCYIDARFVLKIGDHGLPSFFSLTQEEIAHLKETGEIWEMLLWTAPEHIGEYLGETAAFNTHSDSANDYRASLVVQSSLWESLELWRGSRKVKPFSAEHYDYAGTTMRTGTRQGDIFSFAIILSEIMLTARPYSMFPDMTSEEIVQRVRDRLTASTPFRPLISDEECGHKELLELTRKCWSYQYNARPSVNTVRAKVKDIGEELGIGAKASSVMDIMLNQMEDLAASLQQTLTDKEKIIEEKKAQNFQLFTQILPRTVAEQLRHDEPVSSELYDIVTLLMCDVINFPALVVDCEATDIINLATDIYNYYATAVAEFDCITVELYNTLVLVASGLPVRNGIFNAREIGRLALTLLFKTIRFTFRHKTKERLQLRMAINTASMIRCSSTSHNLLETFGSFVLIRQNELFIKGKGMCLSYNLCGETANPPMQKLEADFRMVFPEISD</sequence>
<accession>A0A1W0WLI9</accession>
<evidence type="ECO:0000256" key="3">
    <source>
        <dbReference type="ARBA" id="ARBA00012202"/>
    </source>
</evidence>
<dbReference type="SUPFAM" id="SSF56112">
    <property type="entry name" value="Protein kinase-like (PK-like)"/>
    <property type="match status" value="1"/>
</dbReference>
<dbReference type="EMBL" id="MTYJ01000079">
    <property type="protein sequence ID" value="OQV16064.1"/>
    <property type="molecule type" value="Genomic_DNA"/>
</dbReference>
<dbReference type="InterPro" id="IPR028082">
    <property type="entry name" value="Peripla_BP_I"/>
</dbReference>
<name>A0A1W0WLI9_HYPEX</name>
<evidence type="ECO:0000256" key="5">
    <source>
        <dbReference type="ARBA" id="ARBA00022741"/>
    </source>
</evidence>
<dbReference type="InterPro" id="IPR001828">
    <property type="entry name" value="ANF_lig-bd_rcpt"/>
</dbReference>
<keyword evidence="8" id="KW-0325">Glycoprotein</keyword>